<evidence type="ECO:0000313" key="1">
    <source>
        <dbReference type="EMBL" id="RAP68508.1"/>
    </source>
</evidence>
<proteinExistence type="predicted"/>
<accession>A0A328TDM8</accession>
<organism evidence="1 2">
    <name type="scientific">Candidatus Erwinia dacicola</name>
    <dbReference type="NCBI Taxonomy" id="252393"/>
    <lineage>
        <taxon>Bacteria</taxon>
        <taxon>Pseudomonadati</taxon>
        <taxon>Pseudomonadota</taxon>
        <taxon>Gammaproteobacteria</taxon>
        <taxon>Enterobacterales</taxon>
        <taxon>Erwiniaceae</taxon>
        <taxon>Erwinia</taxon>
    </lineage>
</organism>
<evidence type="ECO:0000313" key="2">
    <source>
        <dbReference type="Proteomes" id="UP000244334"/>
    </source>
</evidence>
<sequence length="57" mass="6282">MAGERVAQNVGGLTARQVWFDLPQLPAEVFIVHPEQPRAGIGHDFFFQFGGDVSLPM</sequence>
<keyword evidence="2" id="KW-1185">Reference proteome</keyword>
<protein>
    <submittedName>
        <fullName evidence="1">Uncharacterized protein</fullName>
    </submittedName>
</protein>
<dbReference type="EMBL" id="LJAM02000817">
    <property type="protein sequence ID" value="RAP68508.1"/>
    <property type="molecule type" value="Genomic_DNA"/>
</dbReference>
<dbReference type="Proteomes" id="UP000244334">
    <property type="component" value="Unassembled WGS sequence"/>
</dbReference>
<gene>
    <name evidence="1" type="ORF">ACZ87_03841</name>
</gene>
<reference evidence="1" key="1">
    <citation type="submission" date="2018-04" db="EMBL/GenBank/DDBJ databases">
        <title>Genomes of the Obligate Erwinia dacicola and Facultative Enterobacter sp. OLF Endosymbionts of the Olive Fruit fly, Bactrocera oleae.</title>
        <authorList>
            <person name="Estes A.M."/>
            <person name="Hearn D.J."/>
            <person name="Agarwal S."/>
            <person name="Pierson E.A."/>
            <person name="Dunning-Hotopp J.C."/>
        </authorList>
    </citation>
    <scope>NUCLEOTIDE SEQUENCE [LARGE SCALE GENOMIC DNA]</scope>
    <source>
        <strain evidence="1">Oroville</strain>
    </source>
</reference>
<dbReference type="AlphaFoldDB" id="A0A328TDM8"/>
<name>A0A328TDM8_9GAMM</name>
<comment type="caution">
    <text evidence="1">The sequence shown here is derived from an EMBL/GenBank/DDBJ whole genome shotgun (WGS) entry which is preliminary data.</text>
</comment>